<keyword evidence="2" id="KW-0732">Signal</keyword>
<feature type="signal peptide" evidence="2">
    <location>
        <begin position="1"/>
        <end position="24"/>
    </location>
</feature>
<dbReference type="Proteomes" id="UP000218785">
    <property type="component" value="Chromosome"/>
</dbReference>
<dbReference type="KEGG" id="ttq:NIES37_64110"/>
<feature type="compositionally biased region" description="Polar residues" evidence="1">
    <location>
        <begin position="33"/>
        <end position="49"/>
    </location>
</feature>
<name>A0A1Z4N9I6_9CYAN</name>
<gene>
    <name evidence="3" type="ORF">NIES37_64110</name>
</gene>
<sequence>MKKYCYTASILLLFSLLTIPSVSAKPKLEQTNANVSTDNTNLPVNNIRSNAGGRLRGRERAAYVHCLNAAKKNREHTASINCAQNQVYRQRRSNIQKPNQNISPVNVVPSPQAEQKQ</sequence>
<dbReference type="EMBL" id="AP018248">
    <property type="protein sequence ID" value="BAZ02399.1"/>
    <property type="molecule type" value="Genomic_DNA"/>
</dbReference>
<keyword evidence="4" id="KW-1185">Reference proteome</keyword>
<proteinExistence type="predicted"/>
<dbReference type="RefSeq" id="WP_096582599.1">
    <property type="nucleotide sequence ID" value="NZ_CAWNJS010000001.1"/>
</dbReference>
<protein>
    <recommendedName>
        <fullName evidence="5">Secreted protein</fullName>
    </recommendedName>
</protein>
<evidence type="ECO:0000256" key="2">
    <source>
        <dbReference type="SAM" id="SignalP"/>
    </source>
</evidence>
<evidence type="ECO:0008006" key="5">
    <source>
        <dbReference type="Google" id="ProtNLM"/>
    </source>
</evidence>
<evidence type="ECO:0000313" key="3">
    <source>
        <dbReference type="EMBL" id="BAZ02399.1"/>
    </source>
</evidence>
<evidence type="ECO:0000256" key="1">
    <source>
        <dbReference type="SAM" id="MobiDB-lite"/>
    </source>
</evidence>
<dbReference type="AlphaFoldDB" id="A0A1Z4N9I6"/>
<feature type="chain" id="PRO_5012599733" description="Secreted protein" evidence="2">
    <location>
        <begin position="25"/>
        <end position="117"/>
    </location>
</feature>
<reference evidence="3 4" key="1">
    <citation type="submission" date="2017-06" db="EMBL/GenBank/DDBJ databases">
        <title>Genome sequencing of cyanobaciteial culture collection at National Institute for Environmental Studies (NIES).</title>
        <authorList>
            <person name="Hirose Y."/>
            <person name="Shimura Y."/>
            <person name="Fujisawa T."/>
            <person name="Nakamura Y."/>
            <person name="Kawachi M."/>
        </authorList>
    </citation>
    <scope>NUCLEOTIDE SEQUENCE [LARGE SCALE GENOMIC DNA]</scope>
    <source>
        <strain evidence="3 4">NIES-37</strain>
    </source>
</reference>
<organism evidence="3 4">
    <name type="scientific">Tolypothrix tenuis PCC 7101</name>
    <dbReference type="NCBI Taxonomy" id="231146"/>
    <lineage>
        <taxon>Bacteria</taxon>
        <taxon>Bacillati</taxon>
        <taxon>Cyanobacteriota</taxon>
        <taxon>Cyanophyceae</taxon>
        <taxon>Nostocales</taxon>
        <taxon>Tolypothrichaceae</taxon>
        <taxon>Tolypothrix</taxon>
    </lineage>
</organism>
<feature type="region of interest" description="Disordered" evidence="1">
    <location>
        <begin position="89"/>
        <end position="117"/>
    </location>
</feature>
<feature type="compositionally biased region" description="Polar residues" evidence="1">
    <location>
        <begin position="95"/>
        <end position="104"/>
    </location>
</feature>
<evidence type="ECO:0000313" key="4">
    <source>
        <dbReference type="Proteomes" id="UP000218785"/>
    </source>
</evidence>
<feature type="region of interest" description="Disordered" evidence="1">
    <location>
        <begin position="33"/>
        <end position="52"/>
    </location>
</feature>
<accession>A0A1Z4N9I6</accession>